<dbReference type="Proteomes" id="UP000245252">
    <property type="component" value="Unassembled WGS sequence"/>
</dbReference>
<dbReference type="PANTHER" id="PTHR47623">
    <property type="entry name" value="OS09G0287300 PROTEIN"/>
    <property type="match status" value="1"/>
</dbReference>
<sequence length="173" mass="19239">MNHGRRLLLLRHAKSAWPEGVADKERPLAPRGEKAAPVMGAYLARERLNADLALVSPARRTQESWTLLRRAWPKAPGRRDIDDLYETSAETVLAVIRTLEADRRSVLILGHNPGLEDLARLLIGAGQTDDRLRLETKFPTCGLAVIDFKVKSWAKLAPGSGTLERFVMPKMLG</sequence>
<dbReference type="PANTHER" id="PTHR47623:SF1">
    <property type="entry name" value="OS09G0287300 PROTEIN"/>
    <property type="match status" value="1"/>
</dbReference>
<dbReference type="InterPro" id="IPR029033">
    <property type="entry name" value="His_PPase_superfam"/>
</dbReference>
<evidence type="ECO:0000313" key="1">
    <source>
        <dbReference type="EMBL" id="PWE55175.1"/>
    </source>
</evidence>
<dbReference type="AlphaFoldDB" id="A0A2U2DPD3"/>
<dbReference type="OrthoDB" id="9810154at2"/>
<accession>A0A2U2DPD3</accession>
<evidence type="ECO:0000313" key="2">
    <source>
        <dbReference type="Proteomes" id="UP000245252"/>
    </source>
</evidence>
<dbReference type="Gene3D" id="3.40.50.1240">
    <property type="entry name" value="Phosphoglycerate mutase-like"/>
    <property type="match status" value="1"/>
</dbReference>
<gene>
    <name evidence="1" type="ORF">DEM27_17185</name>
</gene>
<dbReference type="Pfam" id="PF00300">
    <property type="entry name" value="His_Phos_1"/>
    <property type="match status" value="1"/>
</dbReference>
<dbReference type="EMBL" id="QFBC01000007">
    <property type="protein sequence ID" value="PWE55175.1"/>
    <property type="molecule type" value="Genomic_DNA"/>
</dbReference>
<dbReference type="InterPro" id="IPR013078">
    <property type="entry name" value="His_Pase_superF_clade-1"/>
</dbReference>
<dbReference type="CDD" id="cd07067">
    <property type="entry name" value="HP_PGM_like"/>
    <property type="match status" value="1"/>
</dbReference>
<comment type="caution">
    <text evidence="1">The sequence shown here is derived from an EMBL/GenBank/DDBJ whole genome shotgun (WGS) entry which is preliminary data.</text>
</comment>
<name>A0A2U2DPD3_9HYPH</name>
<protein>
    <submittedName>
        <fullName evidence="1">Phosphohistidine phosphatase</fullName>
    </submittedName>
</protein>
<keyword evidence="2" id="KW-1185">Reference proteome</keyword>
<reference evidence="1 2" key="1">
    <citation type="submission" date="2018-05" db="EMBL/GenBank/DDBJ databases">
        <title>The draft genome of strain NS-104.</title>
        <authorList>
            <person name="Hang P."/>
            <person name="Jiang J."/>
        </authorList>
    </citation>
    <scope>NUCLEOTIDE SEQUENCE [LARGE SCALE GENOMIC DNA]</scope>
    <source>
        <strain evidence="1 2">NS-104</strain>
    </source>
</reference>
<dbReference type="SUPFAM" id="SSF53254">
    <property type="entry name" value="Phosphoglycerate mutase-like"/>
    <property type="match status" value="1"/>
</dbReference>
<proteinExistence type="predicted"/>
<dbReference type="RefSeq" id="WP_109459473.1">
    <property type="nucleotide sequence ID" value="NZ_QFBC01000007.1"/>
</dbReference>
<organism evidence="1 2">
    <name type="scientific">Metarhizobium album</name>
    <dbReference type="NCBI Taxonomy" id="2182425"/>
    <lineage>
        <taxon>Bacteria</taxon>
        <taxon>Pseudomonadati</taxon>
        <taxon>Pseudomonadota</taxon>
        <taxon>Alphaproteobacteria</taxon>
        <taxon>Hyphomicrobiales</taxon>
        <taxon>Rhizobiaceae</taxon>
        <taxon>Metarhizobium</taxon>
    </lineage>
</organism>